<sequence>MGKPIDLTGNRFGRLTVIQATSKRSSQGDVYWECVCDCGKSVVVNGKSLRSSGQRSCGCLQREWADSQHNRRTHDGSKERLFRVWRGMIDRCYYPSHNRYQDYGGRGIYICPEWRHDYAAFRKWAMSNGYDENAPRGTCTIDRINVDGPYSPENCRWVTMKIQAINKRKKVC</sequence>
<name>A0A1I0J7P4_9FIRM</name>
<protein>
    <recommendedName>
        <fullName evidence="3">AP2 domain-containing protein</fullName>
    </recommendedName>
</protein>
<evidence type="ECO:0000313" key="2">
    <source>
        <dbReference type="Proteomes" id="UP000182121"/>
    </source>
</evidence>
<reference evidence="1 2" key="1">
    <citation type="submission" date="2016-10" db="EMBL/GenBank/DDBJ databases">
        <authorList>
            <person name="Varghese N."/>
            <person name="Submissions S."/>
        </authorList>
    </citation>
    <scope>NUCLEOTIDE SEQUENCE [LARGE SCALE GENOMIC DNA]</scope>
    <source>
        <strain evidence="1 2">NLAE-zl-C196</strain>
    </source>
</reference>
<evidence type="ECO:0000313" key="1">
    <source>
        <dbReference type="EMBL" id="SEU05229.1"/>
    </source>
</evidence>
<dbReference type="RefSeq" id="WP_074663752.1">
    <property type="nucleotide sequence ID" value="NZ_FOIO01000051.1"/>
</dbReference>
<dbReference type="AlphaFoldDB" id="A0A1I0J7P4"/>
<organism evidence="1 2">
    <name type="scientific">Enterocloster clostridioformis</name>
    <dbReference type="NCBI Taxonomy" id="1531"/>
    <lineage>
        <taxon>Bacteria</taxon>
        <taxon>Bacillati</taxon>
        <taxon>Bacillota</taxon>
        <taxon>Clostridia</taxon>
        <taxon>Lachnospirales</taxon>
        <taxon>Lachnospiraceae</taxon>
        <taxon>Enterocloster</taxon>
    </lineage>
</organism>
<comment type="caution">
    <text evidence="1">The sequence shown here is derived from an EMBL/GenBank/DDBJ whole genome shotgun (WGS) entry which is preliminary data.</text>
</comment>
<proteinExistence type="predicted"/>
<evidence type="ECO:0008006" key="3">
    <source>
        <dbReference type="Google" id="ProtNLM"/>
    </source>
</evidence>
<accession>A0A1I0J7P4</accession>
<dbReference type="Proteomes" id="UP000182121">
    <property type="component" value="Unassembled WGS sequence"/>
</dbReference>
<dbReference type="EMBL" id="FOIO01000051">
    <property type="protein sequence ID" value="SEU05229.1"/>
    <property type="molecule type" value="Genomic_DNA"/>
</dbReference>
<gene>
    <name evidence="1" type="ORF">SAMN05216521_10519</name>
</gene>